<evidence type="ECO:0000313" key="3">
    <source>
        <dbReference type="Proteomes" id="UP001469553"/>
    </source>
</evidence>
<keyword evidence="1" id="KW-0812">Transmembrane</keyword>
<sequence length="141" mass="16113">LLSLPALQLHFLTLYFALPHFFFALLAQTSWGDGDQSDKVLESVKAEDILTDSEIKDLERNLQSGNVLSNRMYLWKHRGLDPVLRKYYSEHITTFNDMMQSSNDLKVLSVPGNGAEIQQFILEVLLPEVVIQWLQGSNNMC</sequence>
<comment type="caution">
    <text evidence="2">The sequence shown here is derived from an EMBL/GenBank/DDBJ whole genome shotgun (WGS) entry which is preliminary data.</text>
</comment>
<dbReference type="EMBL" id="JAHRIP010050614">
    <property type="protein sequence ID" value="MEQ2300875.1"/>
    <property type="molecule type" value="Genomic_DNA"/>
</dbReference>
<keyword evidence="3" id="KW-1185">Reference proteome</keyword>
<gene>
    <name evidence="2" type="ORF">AMECASPLE_030299</name>
</gene>
<reference evidence="2 3" key="1">
    <citation type="submission" date="2021-06" db="EMBL/GenBank/DDBJ databases">
        <authorList>
            <person name="Palmer J.M."/>
        </authorList>
    </citation>
    <scope>NUCLEOTIDE SEQUENCE [LARGE SCALE GENOMIC DNA]</scope>
    <source>
        <strain evidence="2 3">AS_MEX2019</strain>
        <tissue evidence="2">Muscle</tissue>
    </source>
</reference>
<accession>A0ABV0Z5G1</accession>
<evidence type="ECO:0000313" key="2">
    <source>
        <dbReference type="EMBL" id="MEQ2300875.1"/>
    </source>
</evidence>
<feature type="non-terminal residue" evidence="2">
    <location>
        <position position="1"/>
    </location>
</feature>
<feature type="transmembrane region" description="Helical" evidence="1">
    <location>
        <begin position="6"/>
        <end position="27"/>
    </location>
</feature>
<organism evidence="2 3">
    <name type="scientific">Ameca splendens</name>
    <dbReference type="NCBI Taxonomy" id="208324"/>
    <lineage>
        <taxon>Eukaryota</taxon>
        <taxon>Metazoa</taxon>
        <taxon>Chordata</taxon>
        <taxon>Craniata</taxon>
        <taxon>Vertebrata</taxon>
        <taxon>Euteleostomi</taxon>
        <taxon>Actinopterygii</taxon>
        <taxon>Neopterygii</taxon>
        <taxon>Teleostei</taxon>
        <taxon>Neoteleostei</taxon>
        <taxon>Acanthomorphata</taxon>
        <taxon>Ovalentaria</taxon>
        <taxon>Atherinomorphae</taxon>
        <taxon>Cyprinodontiformes</taxon>
        <taxon>Goodeidae</taxon>
        <taxon>Ameca</taxon>
    </lineage>
</organism>
<protein>
    <submittedName>
        <fullName evidence="2">Uncharacterized protein</fullName>
    </submittedName>
</protein>
<keyword evidence="1" id="KW-0472">Membrane</keyword>
<name>A0ABV0Z5G1_9TELE</name>
<proteinExistence type="predicted"/>
<dbReference type="Proteomes" id="UP001469553">
    <property type="component" value="Unassembled WGS sequence"/>
</dbReference>
<keyword evidence="1" id="KW-1133">Transmembrane helix</keyword>
<evidence type="ECO:0000256" key="1">
    <source>
        <dbReference type="SAM" id="Phobius"/>
    </source>
</evidence>